<feature type="transmembrane region" description="Helical" evidence="3">
    <location>
        <begin position="97"/>
        <end position="116"/>
    </location>
</feature>
<dbReference type="PANTHER" id="PTHR42032">
    <property type="entry name" value="YALI0E30679P"/>
    <property type="match status" value="1"/>
</dbReference>
<protein>
    <submittedName>
        <fullName evidence="4">Uncharacterized protein</fullName>
    </submittedName>
</protein>
<dbReference type="VEuPathDB" id="FungiDB:TRICI_002935"/>
<feature type="compositionally biased region" description="Polar residues" evidence="2">
    <location>
        <begin position="272"/>
        <end position="285"/>
    </location>
</feature>
<feature type="region of interest" description="Disordered" evidence="2">
    <location>
        <begin position="27"/>
        <end position="60"/>
    </location>
</feature>
<dbReference type="AlphaFoldDB" id="A0A642V4H8"/>
<feature type="region of interest" description="Disordered" evidence="2">
    <location>
        <begin position="272"/>
        <end position="335"/>
    </location>
</feature>
<keyword evidence="3" id="KW-1133">Transmembrane helix</keyword>
<organism evidence="4 5">
    <name type="scientific">Trichomonascus ciferrii</name>
    <dbReference type="NCBI Taxonomy" id="44093"/>
    <lineage>
        <taxon>Eukaryota</taxon>
        <taxon>Fungi</taxon>
        <taxon>Dikarya</taxon>
        <taxon>Ascomycota</taxon>
        <taxon>Saccharomycotina</taxon>
        <taxon>Dipodascomycetes</taxon>
        <taxon>Dipodascales</taxon>
        <taxon>Trichomonascaceae</taxon>
        <taxon>Trichomonascus</taxon>
        <taxon>Trichomonascus ciferrii complex</taxon>
    </lineage>
</organism>
<dbReference type="Proteomes" id="UP000761534">
    <property type="component" value="Unassembled WGS sequence"/>
</dbReference>
<feature type="region of interest" description="Disordered" evidence="2">
    <location>
        <begin position="340"/>
        <end position="359"/>
    </location>
</feature>
<keyword evidence="5" id="KW-1185">Reference proteome</keyword>
<evidence type="ECO:0000313" key="5">
    <source>
        <dbReference type="Proteomes" id="UP000761534"/>
    </source>
</evidence>
<sequence>MTADGPTTIAPQKGDIAETLQQFRKRLESDGPHRAEVGKSQRSDTAFGESPSEASGYDYRRRETSESPIIGFTPIYPLILALMPAGMSLLIGDSAGIFIADALLLFAIGWVIWSVTEGSWALYYNRLNVAAANEPTPGADSITIQDFNLLTSLLFYLASPFIGGWILYFSRQNLSGGSKLITNFNIFLYISLELGRCINRITKYNSRNPINPALGLENINKRLSSLELELRRIQESLNSVVNKVSYNETAFNNELYTIWKGVDRVNRGLKTVSSIKPETKPSSPDHSLHRLKRDKKASPQFHIKTNQLPTVDEFHETTIDPPQPPTISKLKDKINDRTNANKLVSSSENRKQASGNGNSSTRRILSFVLNFSIYALLLLPFRIVARFSGRSSARSPS</sequence>
<evidence type="ECO:0000256" key="3">
    <source>
        <dbReference type="SAM" id="Phobius"/>
    </source>
</evidence>
<dbReference type="PANTHER" id="PTHR42032:SF1">
    <property type="entry name" value="YALI0E30679P"/>
    <property type="match status" value="1"/>
</dbReference>
<dbReference type="EMBL" id="SWFS01000202">
    <property type="protein sequence ID" value="KAA8914338.1"/>
    <property type="molecule type" value="Genomic_DNA"/>
</dbReference>
<keyword evidence="1" id="KW-0175">Coiled coil</keyword>
<evidence type="ECO:0000256" key="1">
    <source>
        <dbReference type="SAM" id="Coils"/>
    </source>
</evidence>
<reference evidence="4" key="1">
    <citation type="journal article" date="2019" name="G3 (Bethesda)">
        <title>Genome Assemblies of Two Rare Opportunistic Yeast Pathogens: Diutina rugosa (syn. Candida rugosa) and Trichomonascus ciferrii (syn. Candida ciferrii).</title>
        <authorList>
            <person name="Mixao V."/>
            <person name="Saus E."/>
            <person name="Hansen A.P."/>
            <person name="Lass-Florl C."/>
            <person name="Gabaldon T."/>
        </authorList>
    </citation>
    <scope>NUCLEOTIDE SEQUENCE</scope>
    <source>
        <strain evidence="4">CBS 4856</strain>
    </source>
</reference>
<keyword evidence="3" id="KW-0472">Membrane</keyword>
<proteinExistence type="predicted"/>
<accession>A0A642V4H8</accession>
<evidence type="ECO:0000313" key="4">
    <source>
        <dbReference type="EMBL" id="KAA8914338.1"/>
    </source>
</evidence>
<feature type="transmembrane region" description="Helical" evidence="3">
    <location>
        <begin position="69"/>
        <end position="91"/>
    </location>
</feature>
<dbReference type="OrthoDB" id="4090998at2759"/>
<feature type="transmembrane region" description="Helical" evidence="3">
    <location>
        <begin position="364"/>
        <end position="385"/>
    </location>
</feature>
<feature type="compositionally biased region" description="Basic and acidic residues" evidence="2">
    <location>
        <begin position="27"/>
        <end position="42"/>
    </location>
</feature>
<feature type="transmembrane region" description="Helical" evidence="3">
    <location>
        <begin position="147"/>
        <end position="168"/>
    </location>
</feature>
<feature type="coiled-coil region" evidence="1">
    <location>
        <begin position="216"/>
        <end position="243"/>
    </location>
</feature>
<feature type="transmembrane region" description="Helical" evidence="3">
    <location>
        <begin position="180"/>
        <end position="198"/>
    </location>
</feature>
<comment type="caution">
    <text evidence="4">The sequence shown here is derived from an EMBL/GenBank/DDBJ whole genome shotgun (WGS) entry which is preliminary data.</text>
</comment>
<name>A0A642V4H8_9ASCO</name>
<keyword evidence="3" id="KW-0812">Transmembrane</keyword>
<gene>
    <name evidence="4" type="ORF">TRICI_002935</name>
</gene>
<evidence type="ECO:0000256" key="2">
    <source>
        <dbReference type="SAM" id="MobiDB-lite"/>
    </source>
</evidence>